<dbReference type="EMBL" id="CP071247">
    <property type="protein sequence ID" value="QSP96565.1"/>
    <property type="molecule type" value="Genomic_DNA"/>
</dbReference>
<dbReference type="InterPro" id="IPR001584">
    <property type="entry name" value="Integrase_cat-core"/>
</dbReference>
<evidence type="ECO:0000313" key="2">
    <source>
        <dbReference type="EMBL" id="QSP96565.1"/>
    </source>
</evidence>
<proteinExistence type="predicted"/>
<gene>
    <name evidence="2" type="ORF">LPB19_12510</name>
</gene>
<dbReference type="Proteomes" id="UP000663555">
    <property type="component" value="Chromosome"/>
</dbReference>
<dbReference type="Pfam" id="PF13683">
    <property type="entry name" value="rve_3"/>
    <property type="match status" value="1"/>
</dbReference>
<accession>A0ABX7MVZ6</accession>
<reference evidence="2 3" key="1">
    <citation type="submission" date="2021-03" db="EMBL/GenBank/DDBJ databases">
        <title>Genome sequencing of Marinobacter sp. LPB0319.</title>
        <authorList>
            <person name="Kim J."/>
        </authorList>
    </citation>
    <scope>NUCLEOTIDE SEQUENCE [LARGE SCALE GENOMIC DNA]</scope>
    <source>
        <strain evidence="2 3">LPB0319</strain>
    </source>
</reference>
<evidence type="ECO:0000259" key="1">
    <source>
        <dbReference type="Pfam" id="PF13683"/>
    </source>
</evidence>
<keyword evidence="3" id="KW-1185">Reference proteome</keyword>
<sequence>MGSWRTFYNQVRPHSGLGWSTPPDYARIHDISRLP</sequence>
<name>A0ABX7MVZ6_9GAMM</name>
<protein>
    <submittedName>
        <fullName evidence="2">Transposase</fullName>
    </submittedName>
</protein>
<evidence type="ECO:0000313" key="3">
    <source>
        <dbReference type="Proteomes" id="UP000663555"/>
    </source>
</evidence>
<organism evidence="2 3">
    <name type="scientific">Marinobacter salinisoli</name>
    <dbReference type="NCBI Taxonomy" id="2769486"/>
    <lineage>
        <taxon>Bacteria</taxon>
        <taxon>Pseudomonadati</taxon>
        <taxon>Pseudomonadota</taxon>
        <taxon>Gammaproteobacteria</taxon>
        <taxon>Pseudomonadales</taxon>
        <taxon>Marinobacteraceae</taxon>
        <taxon>Marinobacter</taxon>
    </lineage>
</organism>
<feature type="domain" description="Integrase catalytic" evidence="1">
    <location>
        <begin position="3"/>
        <end position="22"/>
    </location>
</feature>